<feature type="non-terminal residue" evidence="1">
    <location>
        <position position="1"/>
    </location>
</feature>
<dbReference type="PANTHER" id="PTHR21197:SF0">
    <property type="entry name" value="UDP-GALACTOPYRANOSE MUTASE"/>
    <property type="match status" value="1"/>
</dbReference>
<reference evidence="1" key="1">
    <citation type="submission" date="2022-08" db="EMBL/GenBank/DDBJ databases">
        <authorList>
            <person name="Deng Y."/>
            <person name="Han X.-F."/>
            <person name="Zhang Y.-Q."/>
        </authorList>
    </citation>
    <scope>NUCLEOTIDE SEQUENCE</scope>
    <source>
        <strain evidence="1">CPCC 203386</strain>
    </source>
</reference>
<protein>
    <submittedName>
        <fullName evidence="1">NAD(P)-binding protein</fullName>
    </submittedName>
</protein>
<dbReference type="SUPFAM" id="SSF51971">
    <property type="entry name" value="Nucleotide-binding domain"/>
    <property type="match status" value="1"/>
</dbReference>
<sequence length="230" mass="25973">FDMQTPNDKLFLSDRFSYSFFCTDTDFAIPYTGSTEDDINNCFHNRDQGYPVVQVSSFRYDKVREIQAKDSTGSRAAYQKLGNLRGELSKINYGAMYSKGLSNVASFGKNQGDDYIIFKHKIKALTKQTPIFSDSYTDKILKLTYDAINIWKEHKESLAMESKSKNYLVVGAGLYGSIFAAEIAKKGHKVTVIDKRAKVGGNVSTTRINGINVHDYGAHIFHTNNEKVWK</sequence>
<dbReference type="RefSeq" id="WP_259543402.1">
    <property type="nucleotide sequence ID" value="NZ_JANLCJ010000410.1"/>
</dbReference>
<dbReference type="Gene3D" id="3.40.50.720">
    <property type="entry name" value="NAD(P)-binding Rossmann-like Domain"/>
    <property type="match status" value="1"/>
</dbReference>
<evidence type="ECO:0000313" key="2">
    <source>
        <dbReference type="Proteomes" id="UP001165586"/>
    </source>
</evidence>
<gene>
    <name evidence="1" type="ORF">N1032_25545</name>
</gene>
<comment type="caution">
    <text evidence="1">The sequence shown here is derived from an EMBL/GenBank/DDBJ whole genome shotgun (WGS) entry which is preliminary data.</text>
</comment>
<dbReference type="EMBL" id="JANLCJ010000410">
    <property type="protein sequence ID" value="MCS5737097.1"/>
    <property type="molecule type" value="Genomic_DNA"/>
</dbReference>
<dbReference type="PANTHER" id="PTHR21197">
    <property type="entry name" value="UDP-GALACTOPYRANOSE MUTASE"/>
    <property type="match status" value="1"/>
</dbReference>
<organism evidence="1 2">
    <name type="scientific">Herbiconiux daphne</name>
    <dbReference type="NCBI Taxonomy" id="2970914"/>
    <lineage>
        <taxon>Bacteria</taxon>
        <taxon>Bacillati</taxon>
        <taxon>Actinomycetota</taxon>
        <taxon>Actinomycetes</taxon>
        <taxon>Micrococcales</taxon>
        <taxon>Microbacteriaceae</taxon>
        <taxon>Herbiconiux</taxon>
    </lineage>
</organism>
<dbReference type="Proteomes" id="UP001165586">
    <property type="component" value="Unassembled WGS sequence"/>
</dbReference>
<dbReference type="Pfam" id="PF13450">
    <property type="entry name" value="NAD_binding_8"/>
    <property type="match status" value="1"/>
</dbReference>
<name>A0ABT2HB48_9MICO</name>
<feature type="non-terminal residue" evidence="1">
    <location>
        <position position="230"/>
    </location>
</feature>
<accession>A0ABT2HB48</accession>
<proteinExistence type="predicted"/>
<evidence type="ECO:0000313" key="1">
    <source>
        <dbReference type="EMBL" id="MCS5737097.1"/>
    </source>
</evidence>
<keyword evidence="2" id="KW-1185">Reference proteome</keyword>